<proteinExistence type="predicted"/>
<dbReference type="OrthoDB" id="95460at2"/>
<organism evidence="2 3">
    <name type="scientific">[Pasteurella] mairii</name>
    <dbReference type="NCBI Taxonomy" id="757"/>
    <lineage>
        <taxon>Bacteria</taxon>
        <taxon>Pseudomonadati</taxon>
        <taxon>Pseudomonadota</taxon>
        <taxon>Gammaproteobacteria</taxon>
        <taxon>Pasteurellales</taxon>
        <taxon>Pasteurellaceae</taxon>
    </lineage>
</organism>
<dbReference type="GO" id="GO:0009401">
    <property type="term" value="P:phosphoenolpyruvate-dependent sugar phosphotransferase system"/>
    <property type="evidence" value="ECO:0007669"/>
    <property type="project" value="InterPro"/>
</dbReference>
<dbReference type="SUPFAM" id="SSF55804">
    <property type="entry name" value="Phoshotransferase/anion transport protein"/>
    <property type="match status" value="1"/>
</dbReference>
<evidence type="ECO:0000313" key="3">
    <source>
        <dbReference type="Proteomes" id="UP000254280"/>
    </source>
</evidence>
<protein>
    <submittedName>
        <fullName evidence="2">Nitrogen regulatory protein</fullName>
        <ecNumber evidence="2">2.7.1.-</ecNumber>
    </submittedName>
</protein>
<evidence type="ECO:0000259" key="1">
    <source>
        <dbReference type="PROSITE" id="PS51094"/>
    </source>
</evidence>
<dbReference type="NCBIfam" id="TIGR01419">
    <property type="entry name" value="nitro_reg_IIA"/>
    <property type="match status" value="1"/>
</dbReference>
<dbReference type="InterPro" id="IPR051541">
    <property type="entry name" value="PTS_SugarTrans_NitroReg"/>
</dbReference>
<dbReference type="PANTHER" id="PTHR47738">
    <property type="entry name" value="PTS SYSTEM FRUCTOSE-LIKE EIIA COMPONENT-RELATED"/>
    <property type="match status" value="1"/>
</dbReference>
<dbReference type="CDD" id="cd00211">
    <property type="entry name" value="PTS_IIA_fru"/>
    <property type="match status" value="1"/>
</dbReference>
<sequence>MLKFTQLLSPENLRQGVVCSSKKRAFETICHIVAKQLCEQSPQQEQEATPADQCEEQEETCFESLLAREKLGNSSLGNGVALPKARLSEDRTTPTAVFLQLETPIDYDSADHREVDLIFALFIPPELCDQYTQELPSLTEKLTDKSLCKQLRAAKSEDELWQIFQYADNITQEEVEMPPSLLDETI</sequence>
<dbReference type="Proteomes" id="UP000254280">
    <property type="component" value="Unassembled WGS sequence"/>
</dbReference>
<dbReference type="PROSITE" id="PS51094">
    <property type="entry name" value="PTS_EIIA_TYPE_2"/>
    <property type="match status" value="1"/>
</dbReference>
<keyword evidence="2" id="KW-0808">Transferase</keyword>
<dbReference type="InterPro" id="IPR016152">
    <property type="entry name" value="PTrfase/Anion_transptr"/>
</dbReference>
<gene>
    <name evidence="2" type="primary">ptsN</name>
    <name evidence="2" type="ORF">NCTC10699_01417</name>
</gene>
<dbReference type="EC" id="2.7.1.-" evidence="2"/>
<keyword evidence="3" id="KW-1185">Reference proteome</keyword>
<dbReference type="InterPro" id="IPR006320">
    <property type="entry name" value="PTS_Nitro_regul"/>
</dbReference>
<feature type="domain" description="PTS EIIA type-2" evidence="1">
    <location>
        <begin position="6"/>
        <end position="167"/>
    </location>
</feature>
<dbReference type="InterPro" id="IPR002178">
    <property type="entry name" value="PTS_EIIA_type-2_dom"/>
</dbReference>
<evidence type="ECO:0000313" key="2">
    <source>
        <dbReference type="EMBL" id="SUB33786.1"/>
    </source>
</evidence>
<dbReference type="PANTHER" id="PTHR47738:SF1">
    <property type="entry name" value="NITROGEN REGULATORY PROTEIN"/>
    <property type="match status" value="1"/>
</dbReference>
<dbReference type="GO" id="GO:0008982">
    <property type="term" value="F:protein-N(PI)-phosphohistidine-sugar phosphotransferase activity"/>
    <property type="evidence" value="ECO:0007669"/>
    <property type="project" value="InterPro"/>
</dbReference>
<dbReference type="EMBL" id="UGSS01000002">
    <property type="protein sequence ID" value="SUB33786.1"/>
    <property type="molecule type" value="Genomic_DNA"/>
</dbReference>
<dbReference type="AlphaFoldDB" id="A0A379B5G3"/>
<dbReference type="GO" id="GO:0030295">
    <property type="term" value="F:protein kinase activator activity"/>
    <property type="evidence" value="ECO:0007669"/>
    <property type="project" value="TreeGrafter"/>
</dbReference>
<name>A0A379B5G3_9PAST</name>
<reference evidence="2 3" key="1">
    <citation type="submission" date="2018-06" db="EMBL/GenBank/DDBJ databases">
        <authorList>
            <consortium name="Pathogen Informatics"/>
            <person name="Doyle S."/>
        </authorList>
    </citation>
    <scope>NUCLEOTIDE SEQUENCE [LARGE SCALE GENOMIC DNA]</scope>
    <source>
        <strain evidence="2 3">NCTC10699</strain>
    </source>
</reference>
<dbReference type="Pfam" id="PF00359">
    <property type="entry name" value="PTS_EIIA_2"/>
    <property type="match status" value="1"/>
</dbReference>
<accession>A0A379B5G3</accession>
<dbReference type="Gene3D" id="3.40.930.10">
    <property type="entry name" value="Mannitol-specific EII, Chain A"/>
    <property type="match status" value="1"/>
</dbReference>